<reference evidence="1 2" key="1">
    <citation type="submission" date="2018-11" db="EMBL/GenBank/DDBJ databases">
        <title>Aureibaculum marinum gen. nov., sp. nov., a member of the family Flavobacteriaceae isolated from the Bohai Sea.</title>
        <authorList>
            <person name="Ji X."/>
        </authorList>
    </citation>
    <scope>NUCLEOTIDE SEQUENCE [LARGE SCALE GENOMIC DNA]</scope>
    <source>
        <strain evidence="1 2">BH-SD17</strain>
    </source>
</reference>
<dbReference type="RefSeq" id="WP_123897299.1">
    <property type="nucleotide sequence ID" value="NZ_RPFJ01000008.1"/>
</dbReference>
<dbReference type="InterPro" id="IPR043129">
    <property type="entry name" value="ATPase_NBD"/>
</dbReference>
<dbReference type="Gene3D" id="3.30.420.40">
    <property type="match status" value="2"/>
</dbReference>
<protein>
    <submittedName>
        <fullName evidence="1">ROK family protein</fullName>
    </submittedName>
</protein>
<organism evidence="1 2">
    <name type="scientific">Aureibaculum marinum</name>
    <dbReference type="NCBI Taxonomy" id="2487930"/>
    <lineage>
        <taxon>Bacteria</taxon>
        <taxon>Pseudomonadati</taxon>
        <taxon>Bacteroidota</taxon>
        <taxon>Flavobacteriia</taxon>
        <taxon>Flavobacteriales</taxon>
        <taxon>Flavobacteriaceae</taxon>
        <taxon>Aureibaculum</taxon>
    </lineage>
</organism>
<dbReference type="OrthoDB" id="9810372at2"/>
<name>A0A3N4NUC3_9FLAO</name>
<dbReference type="PANTHER" id="PTHR18964:SF146">
    <property type="entry name" value="POLYPHOSPHATE GLUCOKINASE"/>
    <property type="match status" value="1"/>
</dbReference>
<comment type="caution">
    <text evidence="1">The sequence shown here is derived from an EMBL/GenBank/DDBJ whole genome shotgun (WGS) entry which is preliminary data.</text>
</comment>
<accession>A0A3N4NUC3</accession>
<dbReference type="EMBL" id="RPFJ01000008">
    <property type="protein sequence ID" value="RPD97938.1"/>
    <property type="molecule type" value="Genomic_DNA"/>
</dbReference>
<dbReference type="AlphaFoldDB" id="A0A3N4NUC3"/>
<sequence>MEILGIDVGGTGIKGAIVNVETGELVTKRYRIPTPKGAKPDDMADVVAKIVQHFNWKGEVGCGFPAIINHGQVLTATNIDDSWKMIHADELFSKRTGLEFHIVNDADAAGLAAMTFGAGKDKKGLVIMITIGTGLGSGMFYDGTLIPNIELGTAPFRKNMTFEQYAADSVRKREELSYKKWGKRFNEFLNFVKYLASPDLIILGGGASKKLHKFEEQLTVDVPVVASQFENEAGIVGAAIASKRKL</sequence>
<dbReference type="CDD" id="cd24058">
    <property type="entry name" value="ASKHA_NBD_ROK_PPGK"/>
    <property type="match status" value="1"/>
</dbReference>
<evidence type="ECO:0000313" key="1">
    <source>
        <dbReference type="EMBL" id="RPD97938.1"/>
    </source>
</evidence>
<keyword evidence="2" id="KW-1185">Reference proteome</keyword>
<dbReference type="Proteomes" id="UP000270856">
    <property type="component" value="Unassembled WGS sequence"/>
</dbReference>
<gene>
    <name evidence="1" type="ORF">EGM88_07155</name>
</gene>
<dbReference type="Pfam" id="PF00480">
    <property type="entry name" value="ROK"/>
    <property type="match status" value="1"/>
</dbReference>
<dbReference type="NCBIfam" id="NF045942">
    <property type="entry name" value="PolPhglucPhase"/>
    <property type="match status" value="1"/>
</dbReference>
<proteinExistence type="predicted"/>
<evidence type="ECO:0000313" key="2">
    <source>
        <dbReference type="Proteomes" id="UP000270856"/>
    </source>
</evidence>
<dbReference type="InterPro" id="IPR000600">
    <property type="entry name" value="ROK"/>
</dbReference>
<dbReference type="SUPFAM" id="SSF53067">
    <property type="entry name" value="Actin-like ATPase domain"/>
    <property type="match status" value="1"/>
</dbReference>
<dbReference type="PANTHER" id="PTHR18964">
    <property type="entry name" value="ROK (REPRESSOR, ORF, KINASE) FAMILY"/>
    <property type="match status" value="1"/>
</dbReference>